<reference evidence="1 2" key="1">
    <citation type="submission" date="2016-11" db="EMBL/GenBank/DDBJ databases">
        <authorList>
            <person name="Jaros S."/>
            <person name="Januszkiewicz K."/>
            <person name="Wedrychowicz H."/>
        </authorList>
    </citation>
    <scope>NUCLEOTIDE SEQUENCE [LARGE SCALE GENOMIC DNA]</scope>
    <source>
        <strain evidence="1 2">DSM 25479</strain>
    </source>
</reference>
<keyword evidence="2" id="KW-1185">Reference proteome</keyword>
<dbReference type="Proteomes" id="UP000184335">
    <property type="component" value="Unassembled WGS sequence"/>
</dbReference>
<dbReference type="STRING" id="1118202.SAMN05443429_104132"/>
<evidence type="ECO:0008006" key="3">
    <source>
        <dbReference type="Google" id="ProtNLM"/>
    </source>
</evidence>
<name>A0A1M6DXE4_9FLAO</name>
<proteinExistence type="predicted"/>
<dbReference type="InterPro" id="IPR014721">
    <property type="entry name" value="Ribsml_uS5_D2-typ_fold_subgr"/>
</dbReference>
<dbReference type="NCBIfam" id="NF040656">
    <property type="entry name" value="GHMP_GYDIA"/>
    <property type="match status" value="1"/>
</dbReference>
<protein>
    <recommendedName>
        <fullName evidence="3">Mevalonate kinase</fullName>
    </recommendedName>
</protein>
<dbReference type="OrthoDB" id="5288719at2"/>
<gene>
    <name evidence="1" type="ORF">SAMN05443429_104132</name>
</gene>
<dbReference type="RefSeq" id="WP_073179182.1">
    <property type="nucleotide sequence ID" value="NZ_FQYI01000004.1"/>
</dbReference>
<dbReference type="Gene3D" id="3.30.230.10">
    <property type="match status" value="1"/>
</dbReference>
<dbReference type="InterPro" id="IPR020568">
    <property type="entry name" value="Ribosomal_Su5_D2-typ_SF"/>
</dbReference>
<evidence type="ECO:0000313" key="2">
    <source>
        <dbReference type="Proteomes" id="UP000184335"/>
    </source>
</evidence>
<dbReference type="EMBL" id="FQYI01000004">
    <property type="protein sequence ID" value="SHI77823.1"/>
    <property type="molecule type" value="Genomic_DNA"/>
</dbReference>
<dbReference type="SUPFAM" id="SSF54211">
    <property type="entry name" value="Ribosomal protein S5 domain 2-like"/>
    <property type="match status" value="1"/>
</dbReference>
<organism evidence="1 2">
    <name type="scientific">Cruoricaptor ignavus</name>
    <dbReference type="NCBI Taxonomy" id="1118202"/>
    <lineage>
        <taxon>Bacteria</taxon>
        <taxon>Pseudomonadati</taxon>
        <taxon>Bacteroidota</taxon>
        <taxon>Flavobacteriia</taxon>
        <taxon>Flavobacteriales</taxon>
        <taxon>Weeksellaceae</taxon>
        <taxon>Cruoricaptor</taxon>
    </lineage>
</organism>
<evidence type="ECO:0000313" key="1">
    <source>
        <dbReference type="EMBL" id="SHI77823.1"/>
    </source>
</evidence>
<accession>A0A1M6DXE4</accession>
<dbReference type="InterPro" id="IPR047765">
    <property type="entry name" value="GHMP_GYDIA-like"/>
</dbReference>
<sequence length="301" mass="34212">MSRYFSPGKLLLSSEYAVLDGAMALAVATKPGQELFAEEKSDGNSSVFWTAKHQGKDWLSAEIDYKHWKILRTNKPEAAEFVMKVLRIVQRLSEEKFHSDASYHLTTNLEFPADYGLGSSSTLMANLSKWAGTDAFSLNEKSLGGSGYDVAVAMEKAAILYRNSENGREIEKVEFSPEFRNELIFIHLNQKQNSREGIGLYRAKEKSQQLMDEFSELTMKIYQAETLAEFSRLMETHERKLSDFLQIKTAKALHFADCPAFIKSLGAWGGDFVMSQKFEGWQHYFSAKGFKTIFEWDALIL</sequence>
<dbReference type="AlphaFoldDB" id="A0A1M6DXE4"/>